<gene>
    <name evidence="7" type="ORF">B0T10DRAFT_295217</name>
</gene>
<dbReference type="Pfam" id="PF00172">
    <property type="entry name" value="Zn_clus"/>
    <property type="match status" value="1"/>
</dbReference>
<evidence type="ECO:0000256" key="4">
    <source>
        <dbReference type="ARBA" id="ARBA00023163"/>
    </source>
</evidence>
<accession>A0A9P8W7P1</accession>
<dbReference type="EMBL" id="JAGPYM010000007">
    <property type="protein sequence ID" value="KAH6892535.1"/>
    <property type="molecule type" value="Genomic_DNA"/>
</dbReference>
<dbReference type="SMART" id="SM00066">
    <property type="entry name" value="GAL4"/>
    <property type="match status" value="1"/>
</dbReference>
<dbReference type="SUPFAM" id="SSF57701">
    <property type="entry name" value="Zn2/Cys6 DNA-binding domain"/>
    <property type="match status" value="1"/>
</dbReference>
<dbReference type="AlphaFoldDB" id="A0A9P8W7P1"/>
<sequence>MGDAQIGLASNACMTCRKQKRRCTRELPACSLCKKSGRGCMYRMCGRPPASSEGRPTIQAATRSHSQSPTLGGVDVAVSLPPTPSTTTAPVSVTHDFPALFFLDFTAFQTKRQTIQIASVGLPSEYSRSLQESSPMFDVDVYFNLSVHTFLPIVSKLRLYQELTASQDHLNADLALLLIAMQLHTKPPNREEPPNVGVYRAAKASCSFAEMSNVFSVRLLQATLLIALYEIEHAIYPAAYLTVGHCARLGLAMGLHDRKRAPQMLNPPTTASDWEERRRTWWAVIMLDRYINLGSSSKPFACEDARADELLPVDEKNWDRGELALVQPLAVSTNTAVQASPFARTCQASHILSRVLRHINDREADDEFRYQEATQLHRTLQALSTTIVNESSELLDKMNDSMADLPLFTSLALCYSALLSLYELYCCVETAGPSQIGNPSFLEISKVALEGHKEISYKVYQLSQRVKSVVELGGMLRMPPFVCDCLYQAGANYAWMVSEMANDEDMLKLTGIKNVLEMLGKRWKCAREYLDVIDNYDHADTAIWQGGS</sequence>
<dbReference type="PANTHER" id="PTHR47338">
    <property type="entry name" value="ZN(II)2CYS6 TRANSCRIPTION FACTOR (EUROFUNG)-RELATED"/>
    <property type="match status" value="1"/>
</dbReference>
<organism evidence="7 8">
    <name type="scientific">Thelonectria olida</name>
    <dbReference type="NCBI Taxonomy" id="1576542"/>
    <lineage>
        <taxon>Eukaryota</taxon>
        <taxon>Fungi</taxon>
        <taxon>Dikarya</taxon>
        <taxon>Ascomycota</taxon>
        <taxon>Pezizomycotina</taxon>
        <taxon>Sordariomycetes</taxon>
        <taxon>Hypocreomycetidae</taxon>
        <taxon>Hypocreales</taxon>
        <taxon>Nectriaceae</taxon>
        <taxon>Thelonectria</taxon>
    </lineage>
</organism>
<evidence type="ECO:0000259" key="6">
    <source>
        <dbReference type="PROSITE" id="PS50048"/>
    </source>
</evidence>
<dbReference type="GO" id="GO:0000981">
    <property type="term" value="F:DNA-binding transcription factor activity, RNA polymerase II-specific"/>
    <property type="evidence" value="ECO:0007669"/>
    <property type="project" value="InterPro"/>
</dbReference>
<dbReference type="GO" id="GO:0008270">
    <property type="term" value="F:zinc ion binding"/>
    <property type="evidence" value="ECO:0007669"/>
    <property type="project" value="InterPro"/>
</dbReference>
<dbReference type="PANTHER" id="PTHR47338:SF20">
    <property type="entry name" value="ZN(II)2CYS6 TRANSCRIPTION FACTOR (EUROFUNG)"/>
    <property type="match status" value="1"/>
</dbReference>
<keyword evidence="2" id="KW-0479">Metal-binding</keyword>
<dbReference type="InterPro" id="IPR007219">
    <property type="entry name" value="XnlR_reg_dom"/>
</dbReference>
<dbReference type="InterPro" id="IPR050815">
    <property type="entry name" value="TF_fung"/>
</dbReference>
<dbReference type="PROSITE" id="PS50048">
    <property type="entry name" value="ZN2_CY6_FUNGAL_2"/>
    <property type="match status" value="1"/>
</dbReference>
<dbReference type="GO" id="GO:0006351">
    <property type="term" value="P:DNA-templated transcription"/>
    <property type="evidence" value="ECO:0007669"/>
    <property type="project" value="InterPro"/>
</dbReference>
<dbReference type="InterPro" id="IPR036864">
    <property type="entry name" value="Zn2-C6_fun-type_DNA-bd_sf"/>
</dbReference>
<protein>
    <recommendedName>
        <fullName evidence="6">Zn(2)-C6 fungal-type domain-containing protein</fullName>
    </recommendedName>
</protein>
<dbReference type="Proteomes" id="UP000777438">
    <property type="component" value="Unassembled WGS sequence"/>
</dbReference>
<dbReference type="InterPro" id="IPR001138">
    <property type="entry name" value="Zn2Cys6_DnaBD"/>
</dbReference>
<dbReference type="PROSITE" id="PS00463">
    <property type="entry name" value="ZN2_CY6_FUNGAL_1"/>
    <property type="match status" value="1"/>
</dbReference>
<dbReference type="CDD" id="cd00067">
    <property type="entry name" value="GAL4"/>
    <property type="match status" value="1"/>
</dbReference>
<keyword evidence="4" id="KW-0804">Transcription</keyword>
<keyword evidence="5" id="KW-0539">Nucleus</keyword>
<comment type="subcellular location">
    <subcellularLocation>
        <location evidence="1">Nucleus</location>
    </subcellularLocation>
</comment>
<evidence type="ECO:0000256" key="3">
    <source>
        <dbReference type="ARBA" id="ARBA00023015"/>
    </source>
</evidence>
<evidence type="ECO:0000313" key="7">
    <source>
        <dbReference type="EMBL" id="KAH6892535.1"/>
    </source>
</evidence>
<evidence type="ECO:0000256" key="5">
    <source>
        <dbReference type="ARBA" id="ARBA00023242"/>
    </source>
</evidence>
<reference evidence="7 8" key="1">
    <citation type="journal article" date="2021" name="Nat. Commun.">
        <title>Genetic determinants of endophytism in the Arabidopsis root mycobiome.</title>
        <authorList>
            <person name="Mesny F."/>
            <person name="Miyauchi S."/>
            <person name="Thiergart T."/>
            <person name="Pickel B."/>
            <person name="Atanasova L."/>
            <person name="Karlsson M."/>
            <person name="Huettel B."/>
            <person name="Barry K.W."/>
            <person name="Haridas S."/>
            <person name="Chen C."/>
            <person name="Bauer D."/>
            <person name="Andreopoulos W."/>
            <person name="Pangilinan J."/>
            <person name="LaButti K."/>
            <person name="Riley R."/>
            <person name="Lipzen A."/>
            <person name="Clum A."/>
            <person name="Drula E."/>
            <person name="Henrissat B."/>
            <person name="Kohler A."/>
            <person name="Grigoriev I.V."/>
            <person name="Martin F.M."/>
            <person name="Hacquard S."/>
        </authorList>
    </citation>
    <scope>NUCLEOTIDE SEQUENCE [LARGE SCALE GENOMIC DNA]</scope>
    <source>
        <strain evidence="7 8">MPI-CAGE-CH-0241</strain>
    </source>
</reference>
<dbReference type="OrthoDB" id="3862662at2759"/>
<evidence type="ECO:0000256" key="1">
    <source>
        <dbReference type="ARBA" id="ARBA00004123"/>
    </source>
</evidence>
<proteinExistence type="predicted"/>
<name>A0A9P8W7P1_9HYPO</name>
<evidence type="ECO:0000256" key="2">
    <source>
        <dbReference type="ARBA" id="ARBA00022723"/>
    </source>
</evidence>
<dbReference type="Pfam" id="PF04082">
    <property type="entry name" value="Fungal_trans"/>
    <property type="match status" value="1"/>
</dbReference>
<dbReference type="Gene3D" id="4.10.240.10">
    <property type="entry name" value="Zn(2)-C6 fungal-type DNA-binding domain"/>
    <property type="match status" value="1"/>
</dbReference>
<dbReference type="GO" id="GO:0003677">
    <property type="term" value="F:DNA binding"/>
    <property type="evidence" value="ECO:0007669"/>
    <property type="project" value="InterPro"/>
</dbReference>
<keyword evidence="8" id="KW-1185">Reference proteome</keyword>
<dbReference type="SMART" id="SM00906">
    <property type="entry name" value="Fungal_trans"/>
    <property type="match status" value="1"/>
</dbReference>
<dbReference type="CDD" id="cd12148">
    <property type="entry name" value="fungal_TF_MHR"/>
    <property type="match status" value="1"/>
</dbReference>
<evidence type="ECO:0000313" key="8">
    <source>
        <dbReference type="Proteomes" id="UP000777438"/>
    </source>
</evidence>
<keyword evidence="3" id="KW-0805">Transcription regulation</keyword>
<dbReference type="GO" id="GO:0005634">
    <property type="term" value="C:nucleus"/>
    <property type="evidence" value="ECO:0007669"/>
    <property type="project" value="UniProtKB-SubCell"/>
</dbReference>
<feature type="domain" description="Zn(2)-C6 fungal-type" evidence="6">
    <location>
        <begin position="12"/>
        <end position="42"/>
    </location>
</feature>
<comment type="caution">
    <text evidence="7">The sequence shown here is derived from an EMBL/GenBank/DDBJ whole genome shotgun (WGS) entry which is preliminary data.</text>
</comment>